<dbReference type="OrthoDB" id="2720707at2"/>
<accession>A0A511Z5V2</accession>
<dbReference type="EMBL" id="BJYL01000015">
    <property type="protein sequence ID" value="GEN82816.1"/>
    <property type="molecule type" value="Genomic_DNA"/>
</dbReference>
<comment type="caution">
    <text evidence="1">The sequence shown here is derived from an EMBL/GenBank/DDBJ whole genome shotgun (WGS) entry which is preliminary data.</text>
</comment>
<dbReference type="AlphaFoldDB" id="A0A511Z5V2"/>
<protein>
    <submittedName>
        <fullName evidence="1">Uncharacterized protein</fullName>
    </submittedName>
</protein>
<proteinExistence type="predicted"/>
<name>A0A511Z5V2_9BACL</name>
<evidence type="ECO:0000313" key="2">
    <source>
        <dbReference type="Proteomes" id="UP000321901"/>
    </source>
</evidence>
<evidence type="ECO:0000313" key="1">
    <source>
        <dbReference type="EMBL" id="GEN82816.1"/>
    </source>
</evidence>
<organism evidence="1 2">
    <name type="scientific">Sporosarcina luteola</name>
    <dbReference type="NCBI Taxonomy" id="582850"/>
    <lineage>
        <taxon>Bacteria</taxon>
        <taxon>Bacillati</taxon>
        <taxon>Bacillota</taxon>
        <taxon>Bacilli</taxon>
        <taxon>Bacillales</taxon>
        <taxon>Caryophanaceae</taxon>
        <taxon>Sporosarcina</taxon>
    </lineage>
</organism>
<gene>
    <name evidence="1" type="ORF">SLU01_11280</name>
</gene>
<sequence>MPKHYVAVTYDLCKHNDFCVDMNEYILDASVDMEKQVRKFAEKDVASLVKVYESDTNDIEELKKFWELKMYKEYTFSEYECGCEQ</sequence>
<dbReference type="RefSeq" id="WP_147056203.1">
    <property type="nucleotide sequence ID" value="NZ_BJYL01000015.1"/>
</dbReference>
<dbReference type="Proteomes" id="UP000321901">
    <property type="component" value="Unassembled WGS sequence"/>
</dbReference>
<reference evidence="1 2" key="1">
    <citation type="submission" date="2019-07" db="EMBL/GenBank/DDBJ databases">
        <title>Whole genome shotgun sequence of Sporosarcina luteola NBRC 105378.</title>
        <authorList>
            <person name="Hosoyama A."/>
            <person name="Uohara A."/>
            <person name="Ohji S."/>
            <person name="Ichikawa N."/>
        </authorList>
    </citation>
    <scope>NUCLEOTIDE SEQUENCE [LARGE SCALE GENOMIC DNA]</scope>
    <source>
        <strain evidence="1 2">NBRC 105378</strain>
    </source>
</reference>
<keyword evidence="2" id="KW-1185">Reference proteome</keyword>